<protein>
    <submittedName>
        <fullName evidence="2">Transcriptional regulator</fullName>
    </submittedName>
</protein>
<dbReference type="PANTHER" id="PTHR33169:SF14">
    <property type="entry name" value="TRANSCRIPTIONAL REGULATOR RV3488"/>
    <property type="match status" value="1"/>
</dbReference>
<comment type="caution">
    <text evidence="2">The sequence shown here is derived from an EMBL/GenBank/DDBJ whole genome shotgun (WGS) entry which is preliminary data.</text>
</comment>
<dbReference type="EMBL" id="JACCCV010000002">
    <property type="protein sequence ID" value="NYF52862.1"/>
    <property type="molecule type" value="Genomic_DNA"/>
</dbReference>
<evidence type="ECO:0000313" key="2">
    <source>
        <dbReference type="EMBL" id="NYF52862.1"/>
    </source>
</evidence>
<evidence type="ECO:0000259" key="1">
    <source>
        <dbReference type="Pfam" id="PF03551"/>
    </source>
</evidence>
<organism evidence="2 3">
    <name type="scientific">Tunturiibacter lichenicola</name>
    <dbReference type="NCBI Taxonomy" id="2051959"/>
    <lineage>
        <taxon>Bacteria</taxon>
        <taxon>Pseudomonadati</taxon>
        <taxon>Acidobacteriota</taxon>
        <taxon>Terriglobia</taxon>
        <taxon>Terriglobales</taxon>
        <taxon>Acidobacteriaceae</taxon>
        <taxon>Tunturiibacter</taxon>
    </lineage>
</organism>
<dbReference type="AlphaFoldDB" id="A0A7Y9NPD4"/>
<reference evidence="2 3" key="1">
    <citation type="submission" date="2020-07" db="EMBL/GenBank/DDBJ databases">
        <title>Genomic Encyclopedia of Type Strains, Phase IV (KMG-V): Genome sequencing to study the core and pangenomes of soil and plant-associated prokaryotes.</title>
        <authorList>
            <person name="Whitman W."/>
        </authorList>
    </citation>
    <scope>NUCLEOTIDE SEQUENCE [LARGE SCALE GENOMIC DNA]</scope>
    <source>
        <strain evidence="2 3">M8UP30</strain>
    </source>
</reference>
<feature type="domain" description="Transcription regulator PadR N-terminal" evidence="1">
    <location>
        <begin position="20"/>
        <end position="93"/>
    </location>
</feature>
<dbReference type="PANTHER" id="PTHR33169">
    <property type="entry name" value="PADR-FAMILY TRANSCRIPTIONAL REGULATOR"/>
    <property type="match status" value="1"/>
</dbReference>
<name>A0A7Y9NPD4_9BACT</name>
<sequence length="112" mass="12786">MDRSKKQDSEMVQGTLDMLVLKALVMGPAHGHTIARVIEQTSEDVLQVEQGSLYPALHRLEDRGWLQAYWGTSENNRKAKFYRLTTAGKKQLALETNRWREMVRAIGLVMGE</sequence>
<dbReference type="InterPro" id="IPR036388">
    <property type="entry name" value="WH-like_DNA-bd_sf"/>
</dbReference>
<dbReference type="NCBIfam" id="TIGR03433">
    <property type="entry name" value="padR_acidobact"/>
    <property type="match status" value="1"/>
</dbReference>
<gene>
    <name evidence="2" type="ORF">HDF12_003261</name>
</gene>
<dbReference type="SUPFAM" id="SSF46785">
    <property type="entry name" value="Winged helix' DNA-binding domain"/>
    <property type="match status" value="1"/>
</dbReference>
<dbReference type="InterPro" id="IPR017799">
    <property type="entry name" value="Tscrpt_reg_PadR_acidobac-type"/>
</dbReference>
<accession>A0A7Y9NPD4</accession>
<dbReference type="Gene3D" id="1.10.10.10">
    <property type="entry name" value="Winged helix-like DNA-binding domain superfamily/Winged helix DNA-binding domain"/>
    <property type="match status" value="1"/>
</dbReference>
<dbReference type="InterPro" id="IPR036390">
    <property type="entry name" value="WH_DNA-bd_sf"/>
</dbReference>
<dbReference type="Proteomes" id="UP000534186">
    <property type="component" value="Unassembled WGS sequence"/>
</dbReference>
<dbReference type="InterPro" id="IPR005149">
    <property type="entry name" value="Tscrpt_reg_PadR_N"/>
</dbReference>
<dbReference type="Pfam" id="PF03551">
    <property type="entry name" value="PadR"/>
    <property type="match status" value="1"/>
</dbReference>
<evidence type="ECO:0000313" key="3">
    <source>
        <dbReference type="Proteomes" id="UP000534186"/>
    </source>
</evidence>
<proteinExistence type="predicted"/>
<dbReference type="InterPro" id="IPR052509">
    <property type="entry name" value="Metal_resp_DNA-bind_regulator"/>
</dbReference>